<dbReference type="InterPro" id="IPR029058">
    <property type="entry name" value="AB_hydrolase_fold"/>
</dbReference>
<dbReference type="OrthoDB" id="9809549at2"/>
<evidence type="ECO:0000313" key="3">
    <source>
        <dbReference type="EMBL" id="SJZ37330.1"/>
    </source>
</evidence>
<evidence type="ECO:0008006" key="5">
    <source>
        <dbReference type="Google" id="ProtNLM"/>
    </source>
</evidence>
<dbReference type="Gene3D" id="3.40.50.1820">
    <property type="entry name" value="alpha/beta hydrolase"/>
    <property type="match status" value="1"/>
</dbReference>
<dbReference type="GO" id="GO:0052689">
    <property type="term" value="F:carboxylic ester hydrolase activity"/>
    <property type="evidence" value="ECO:0007669"/>
    <property type="project" value="TreeGrafter"/>
</dbReference>
<evidence type="ECO:0000259" key="1">
    <source>
        <dbReference type="Pfam" id="PF12146"/>
    </source>
</evidence>
<gene>
    <name evidence="3" type="ORF">SAMN02745191_0304</name>
</gene>
<organism evidence="3 4">
    <name type="scientific">Anaerorhabdus furcosa</name>
    <dbReference type="NCBI Taxonomy" id="118967"/>
    <lineage>
        <taxon>Bacteria</taxon>
        <taxon>Bacillati</taxon>
        <taxon>Bacillota</taxon>
        <taxon>Erysipelotrichia</taxon>
        <taxon>Erysipelotrichales</taxon>
        <taxon>Erysipelotrichaceae</taxon>
        <taxon>Anaerorhabdus</taxon>
    </lineage>
</organism>
<dbReference type="AlphaFoldDB" id="A0A1T4K4G1"/>
<sequence>MKKLSLAILLGCLLLTGCSKKEKLDVTSENIEMVTTAVGNALKDQDTKMVISYLSKETKKDVSDEKIKTAWNSLIADAGSFVDMEVQTYRPDDRNLGYVLYNYENKTLKLMLRFDDNMEIDRIVINPVHEEIAPVTTEEFTETVVKVGYENMLDGMLTVPNGIENPPVVILVQGSGSSNLNEEVYGNKPFEDIAHGLAKQGIASIRYDKRYYAYPEWDGVRETSLDWEYFNDFSSVVHQLEDMPVNHNQIYVIGHSQGGMLAPRLAYDHPEVKGIISLAGSPRGLEEIIKDQQLNALLDQGYKMEELEGQVKSIDDNIVKIQALTEETADDYVVWNFPLSYWYQMNQSRAKNYFDELKCDVLILQGEEDFQVFFDNDYEEWKKLSEGKDNVMFKSYPGLNHLFMPTIEGTTEDYQVPATVNQDVIDDMANWINNRELSKGDKNG</sequence>
<dbReference type="EMBL" id="FUWY01000001">
    <property type="protein sequence ID" value="SJZ37330.1"/>
    <property type="molecule type" value="Genomic_DNA"/>
</dbReference>
<dbReference type="Pfam" id="PF13026">
    <property type="entry name" value="DUF3887"/>
    <property type="match status" value="1"/>
</dbReference>
<dbReference type="InterPro" id="IPR022742">
    <property type="entry name" value="Hydrolase_4"/>
</dbReference>
<keyword evidence="4" id="KW-1185">Reference proteome</keyword>
<dbReference type="Pfam" id="PF12146">
    <property type="entry name" value="Hydrolase_4"/>
    <property type="match status" value="1"/>
</dbReference>
<name>A0A1T4K4G1_9FIRM</name>
<dbReference type="InterPro" id="IPR053145">
    <property type="entry name" value="AB_hydrolase_Est10"/>
</dbReference>
<dbReference type="SUPFAM" id="SSF53474">
    <property type="entry name" value="alpha/beta-Hydrolases"/>
    <property type="match status" value="1"/>
</dbReference>
<dbReference type="STRING" id="118967.SAMN02745191_0304"/>
<reference evidence="4" key="1">
    <citation type="submission" date="2017-02" db="EMBL/GenBank/DDBJ databases">
        <authorList>
            <person name="Varghese N."/>
            <person name="Submissions S."/>
        </authorList>
    </citation>
    <scope>NUCLEOTIDE SEQUENCE [LARGE SCALE GENOMIC DNA]</scope>
    <source>
        <strain evidence="4">ATCC 25662</strain>
    </source>
</reference>
<dbReference type="Proteomes" id="UP000243297">
    <property type="component" value="Unassembled WGS sequence"/>
</dbReference>
<dbReference type="RefSeq" id="WP_078710751.1">
    <property type="nucleotide sequence ID" value="NZ_FUWY01000001.1"/>
</dbReference>
<dbReference type="PANTHER" id="PTHR43265">
    <property type="entry name" value="ESTERASE ESTD"/>
    <property type="match status" value="1"/>
</dbReference>
<dbReference type="PANTHER" id="PTHR43265:SF1">
    <property type="entry name" value="ESTERASE ESTD"/>
    <property type="match status" value="1"/>
</dbReference>
<accession>A0A1T4K4G1</accession>
<dbReference type="Gene3D" id="3.10.450.590">
    <property type="match status" value="1"/>
</dbReference>
<feature type="domain" description="DUF3887" evidence="2">
    <location>
        <begin position="41"/>
        <end position="120"/>
    </location>
</feature>
<evidence type="ECO:0000313" key="4">
    <source>
        <dbReference type="Proteomes" id="UP000243297"/>
    </source>
</evidence>
<proteinExistence type="predicted"/>
<dbReference type="PROSITE" id="PS51257">
    <property type="entry name" value="PROKAR_LIPOPROTEIN"/>
    <property type="match status" value="1"/>
</dbReference>
<protein>
    <recommendedName>
        <fullName evidence="5">Serine aminopeptidase S33 domain-containing protein</fullName>
    </recommendedName>
</protein>
<evidence type="ECO:0000259" key="2">
    <source>
        <dbReference type="Pfam" id="PF13026"/>
    </source>
</evidence>
<feature type="domain" description="Serine aminopeptidase S33" evidence="1">
    <location>
        <begin position="190"/>
        <end position="403"/>
    </location>
</feature>
<dbReference type="InterPro" id="IPR024981">
    <property type="entry name" value="DUF3887"/>
</dbReference>